<evidence type="ECO:0000256" key="1">
    <source>
        <dbReference type="SAM" id="MobiDB-lite"/>
    </source>
</evidence>
<name>A0A016VCF9_9BILA</name>
<comment type="caution">
    <text evidence="2">The sequence shown here is derived from an EMBL/GenBank/DDBJ whole genome shotgun (WGS) entry which is preliminary data.</text>
</comment>
<sequence length="116" mass="13433">MHCRNESTVDDEPSQEEDVESWTPWSANEKKFNSKMSNSDHRTPSAKKLDSVSPDLLFAMMNKSKYSLRTPQLRYTYWQINKILFKYRIRGHAPVAGRCSAAEDRPAESVVGWHVE</sequence>
<protein>
    <submittedName>
        <fullName evidence="2">Uncharacterized protein</fullName>
    </submittedName>
</protein>
<evidence type="ECO:0000313" key="3">
    <source>
        <dbReference type="Proteomes" id="UP000024635"/>
    </source>
</evidence>
<dbReference type="EMBL" id="JARK01001349">
    <property type="protein sequence ID" value="EYC24727.1"/>
    <property type="molecule type" value="Genomic_DNA"/>
</dbReference>
<gene>
    <name evidence="2" type="primary">Acey_s0013.g2077</name>
    <name evidence="2" type="ORF">Y032_0013g2077</name>
</gene>
<reference evidence="3" key="1">
    <citation type="journal article" date="2015" name="Nat. Genet.">
        <title>The genome and transcriptome of the zoonotic hookworm Ancylostoma ceylanicum identify infection-specific gene families.</title>
        <authorList>
            <person name="Schwarz E.M."/>
            <person name="Hu Y."/>
            <person name="Antoshechkin I."/>
            <person name="Miller M.M."/>
            <person name="Sternberg P.W."/>
            <person name="Aroian R.V."/>
        </authorList>
    </citation>
    <scope>NUCLEOTIDE SEQUENCE</scope>
    <source>
        <strain evidence="3">HY135</strain>
    </source>
</reference>
<keyword evidence="3" id="KW-1185">Reference proteome</keyword>
<feature type="compositionally biased region" description="Basic and acidic residues" evidence="1">
    <location>
        <begin position="28"/>
        <end position="48"/>
    </location>
</feature>
<evidence type="ECO:0000313" key="2">
    <source>
        <dbReference type="EMBL" id="EYC24727.1"/>
    </source>
</evidence>
<feature type="region of interest" description="Disordered" evidence="1">
    <location>
        <begin position="1"/>
        <end position="48"/>
    </location>
</feature>
<dbReference type="AlphaFoldDB" id="A0A016VCF9"/>
<accession>A0A016VCF9</accession>
<organism evidence="2 3">
    <name type="scientific">Ancylostoma ceylanicum</name>
    <dbReference type="NCBI Taxonomy" id="53326"/>
    <lineage>
        <taxon>Eukaryota</taxon>
        <taxon>Metazoa</taxon>
        <taxon>Ecdysozoa</taxon>
        <taxon>Nematoda</taxon>
        <taxon>Chromadorea</taxon>
        <taxon>Rhabditida</taxon>
        <taxon>Rhabditina</taxon>
        <taxon>Rhabditomorpha</taxon>
        <taxon>Strongyloidea</taxon>
        <taxon>Ancylostomatidae</taxon>
        <taxon>Ancylostomatinae</taxon>
        <taxon>Ancylostoma</taxon>
    </lineage>
</organism>
<proteinExistence type="predicted"/>
<feature type="compositionally biased region" description="Acidic residues" evidence="1">
    <location>
        <begin position="8"/>
        <end position="20"/>
    </location>
</feature>
<dbReference type="Proteomes" id="UP000024635">
    <property type="component" value="Unassembled WGS sequence"/>
</dbReference>